<dbReference type="GO" id="GO:0006865">
    <property type="term" value="P:amino acid transport"/>
    <property type="evidence" value="ECO:0007669"/>
    <property type="project" value="TreeGrafter"/>
</dbReference>
<dbReference type="InterPro" id="IPR001638">
    <property type="entry name" value="Solute-binding_3/MltF_N"/>
</dbReference>
<feature type="chain" id="PRO_5013269910" evidence="4">
    <location>
        <begin position="29"/>
        <end position="359"/>
    </location>
</feature>
<evidence type="ECO:0000256" key="1">
    <source>
        <dbReference type="ARBA" id="ARBA00010333"/>
    </source>
</evidence>
<evidence type="ECO:0000256" key="3">
    <source>
        <dbReference type="ARBA" id="ARBA00022729"/>
    </source>
</evidence>
<name>A0A1P8JRJ9_9BURK</name>
<accession>A0A1P8JRJ9</accession>
<dbReference type="RefSeq" id="WP_076196738.1">
    <property type="nucleotide sequence ID" value="NZ_CP019236.1"/>
</dbReference>
<dbReference type="SUPFAM" id="SSF53850">
    <property type="entry name" value="Periplasmic binding protein-like II"/>
    <property type="match status" value="1"/>
</dbReference>
<organism evidence="6 7">
    <name type="scientific">Rhodoferax koreensis</name>
    <dbReference type="NCBI Taxonomy" id="1842727"/>
    <lineage>
        <taxon>Bacteria</taxon>
        <taxon>Pseudomonadati</taxon>
        <taxon>Pseudomonadota</taxon>
        <taxon>Betaproteobacteria</taxon>
        <taxon>Burkholderiales</taxon>
        <taxon>Comamonadaceae</taxon>
        <taxon>Rhodoferax</taxon>
    </lineage>
</organism>
<evidence type="ECO:0000313" key="7">
    <source>
        <dbReference type="Proteomes" id="UP000186609"/>
    </source>
</evidence>
<feature type="domain" description="Solute-binding protein family 3/N-terminal" evidence="5">
    <location>
        <begin position="57"/>
        <end position="286"/>
    </location>
</feature>
<comment type="similarity">
    <text evidence="1">Belongs to the bacterial solute-binding protein 3 family.</text>
</comment>
<gene>
    <name evidence="6" type="ORF">RD110_03500</name>
</gene>
<keyword evidence="2" id="KW-0813">Transport</keyword>
<dbReference type="PANTHER" id="PTHR30085">
    <property type="entry name" value="AMINO ACID ABC TRANSPORTER PERMEASE"/>
    <property type="match status" value="1"/>
</dbReference>
<protein>
    <submittedName>
        <fullName evidence="6">Amino acid ABC transporter substrate-binding protein</fullName>
    </submittedName>
</protein>
<feature type="signal peptide" evidence="4">
    <location>
        <begin position="1"/>
        <end position="28"/>
    </location>
</feature>
<keyword evidence="7" id="KW-1185">Reference proteome</keyword>
<dbReference type="AlphaFoldDB" id="A0A1P8JRJ9"/>
<dbReference type="CDD" id="cd13692">
    <property type="entry name" value="PBP2_BztA"/>
    <property type="match status" value="1"/>
</dbReference>
<reference evidence="6 7" key="1">
    <citation type="submission" date="2017-01" db="EMBL/GenBank/DDBJ databases">
        <authorList>
            <person name="Mah S.A."/>
            <person name="Swanson W.J."/>
            <person name="Moy G.W."/>
            <person name="Vacquier V.D."/>
        </authorList>
    </citation>
    <scope>NUCLEOTIDE SEQUENCE [LARGE SCALE GENOMIC DNA]</scope>
    <source>
        <strain evidence="6 7">DCY110</strain>
    </source>
</reference>
<dbReference type="Proteomes" id="UP000186609">
    <property type="component" value="Chromosome"/>
</dbReference>
<evidence type="ECO:0000313" key="6">
    <source>
        <dbReference type="EMBL" id="APW36382.1"/>
    </source>
</evidence>
<evidence type="ECO:0000256" key="4">
    <source>
        <dbReference type="SAM" id="SignalP"/>
    </source>
</evidence>
<dbReference type="Gene3D" id="3.40.190.10">
    <property type="entry name" value="Periplasmic binding protein-like II"/>
    <property type="match status" value="2"/>
</dbReference>
<sequence>MSTNGHRPRNIFNAVACAATLVASVAIAQPRPASAPVAVAAPSVASPTLNAIKARGQLICGVGGDRPGFGFPDARGVMRGFDADVCRSIAAAIFGNPDKVRFVSLTSLTRFPSLQSGEVDIVARFTTWTLTREAQLGLEVPAIHFYDGQGFLVKKKDGIKSAHDLGGASVCFQPGSTGEVNAADFFRANKLEMKPVVIEKMEQMRDAIVSGRCDAYTNDTAQLASFKASIGSAGNDYQVLPEIISKEPLGAFIRKGDQRFFDIVRWTHAAMLNAEEFGMTAANIDKFRNNSNPAIQRFMGETGDLGAALGLDAQWAVNVVKGVGNYAEIYERSIAPLGLPRGLNRLLKDGGIQYAAPMR</sequence>
<dbReference type="EMBL" id="CP019236">
    <property type="protein sequence ID" value="APW36382.1"/>
    <property type="molecule type" value="Genomic_DNA"/>
</dbReference>
<dbReference type="InterPro" id="IPR051455">
    <property type="entry name" value="Bact_solute-bind_prot3"/>
</dbReference>
<dbReference type="PANTHER" id="PTHR30085:SF7">
    <property type="entry name" value="AMINO-ACID ABC TRANSPORTER-BINDING PROTEIN YHDW-RELATED"/>
    <property type="match status" value="1"/>
</dbReference>
<evidence type="ECO:0000259" key="5">
    <source>
        <dbReference type="SMART" id="SM00062"/>
    </source>
</evidence>
<keyword evidence="3 4" id="KW-0732">Signal</keyword>
<dbReference type="Pfam" id="PF00497">
    <property type="entry name" value="SBP_bac_3"/>
    <property type="match status" value="1"/>
</dbReference>
<proteinExistence type="inferred from homology"/>
<dbReference type="OrthoDB" id="9777941at2"/>
<dbReference type="SMART" id="SM00062">
    <property type="entry name" value="PBPb"/>
    <property type="match status" value="1"/>
</dbReference>
<dbReference type="STRING" id="1842727.RD110_03500"/>
<evidence type="ECO:0000256" key="2">
    <source>
        <dbReference type="ARBA" id="ARBA00022448"/>
    </source>
</evidence>
<dbReference type="KEGG" id="rhy:RD110_03500"/>